<feature type="domain" description="C-type lectin" evidence="2">
    <location>
        <begin position="196"/>
        <end position="301"/>
    </location>
</feature>
<evidence type="ECO:0000256" key="1">
    <source>
        <dbReference type="SAM" id="SignalP"/>
    </source>
</evidence>
<sequence>MMETLLLISMTLLLFASKATGLQFNVQPTKIEIGLSTRFDIVCSFNHGTDNELSSLVSLIVSRSKNTTYEDYRELASVDALSGHVTVMVQSNATISGAINNRGVSYLKMEWKFPDDEVSGLYKCLANGVDGSGHPIGVVSTNQVTSEIPDVRQLVNVVHDVLINMDSALGNMCISGCWQSRLEQMRKARFVISSLYNGHRYLLSKTASLASVAVAQESCELYGGYLAEIYDDFELLFIQNFIKSPPGIDYTMVLIGGTDYGHKNHWVYDRNQRNVTYTKWIPGKPSTTANYNCLYLAAPTWAMSNYICFEVTRTYNTRYLCEVPEE</sequence>
<dbReference type="PROSITE" id="PS50041">
    <property type="entry name" value="C_TYPE_LECTIN_2"/>
    <property type="match status" value="1"/>
</dbReference>
<reference evidence="3 4" key="1">
    <citation type="submission" date="2024-04" db="EMBL/GenBank/DDBJ databases">
        <authorList>
            <consortium name="Genoscope - CEA"/>
            <person name="William W."/>
        </authorList>
    </citation>
    <scope>NUCLEOTIDE SEQUENCE [LARGE SCALE GENOMIC DNA]</scope>
</reference>
<dbReference type="CDD" id="cd00037">
    <property type="entry name" value="CLECT"/>
    <property type="match status" value="1"/>
</dbReference>
<dbReference type="InterPro" id="IPR016186">
    <property type="entry name" value="C-type_lectin-like/link_sf"/>
</dbReference>
<organism evidence="3 4">
    <name type="scientific">Lymnaea stagnalis</name>
    <name type="common">Great pond snail</name>
    <name type="synonym">Helix stagnalis</name>
    <dbReference type="NCBI Taxonomy" id="6523"/>
    <lineage>
        <taxon>Eukaryota</taxon>
        <taxon>Metazoa</taxon>
        <taxon>Spiralia</taxon>
        <taxon>Lophotrochozoa</taxon>
        <taxon>Mollusca</taxon>
        <taxon>Gastropoda</taxon>
        <taxon>Heterobranchia</taxon>
        <taxon>Euthyneura</taxon>
        <taxon>Panpulmonata</taxon>
        <taxon>Hygrophila</taxon>
        <taxon>Lymnaeoidea</taxon>
        <taxon>Lymnaeidae</taxon>
        <taxon>Lymnaea</taxon>
    </lineage>
</organism>
<dbReference type="SMART" id="SM00034">
    <property type="entry name" value="CLECT"/>
    <property type="match status" value="1"/>
</dbReference>
<dbReference type="Pfam" id="PF00059">
    <property type="entry name" value="Lectin_C"/>
    <property type="match status" value="1"/>
</dbReference>
<dbReference type="InterPro" id="IPR016187">
    <property type="entry name" value="CTDL_fold"/>
</dbReference>
<keyword evidence="1" id="KW-0732">Signal</keyword>
<dbReference type="AlphaFoldDB" id="A0AAV2II81"/>
<keyword evidence="4" id="KW-1185">Reference proteome</keyword>
<feature type="chain" id="PRO_5043999313" description="C-type lectin domain-containing protein" evidence="1">
    <location>
        <begin position="22"/>
        <end position="326"/>
    </location>
</feature>
<proteinExistence type="predicted"/>
<evidence type="ECO:0000259" key="2">
    <source>
        <dbReference type="PROSITE" id="PS50041"/>
    </source>
</evidence>
<protein>
    <recommendedName>
        <fullName evidence="2">C-type lectin domain-containing protein</fullName>
    </recommendedName>
</protein>
<gene>
    <name evidence="3" type="ORF">GSLYS_00019403001</name>
</gene>
<name>A0AAV2II81_LYMST</name>
<evidence type="ECO:0000313" key="4">
    <source>
        <dbReference type="Proteomes" id="UP001497497"/>
    </source>
</evidence>
<dbReference type="Gene3D" id="3.10.100.10">
    <property type="entry name" value="Mannose-Binding Protein A, subunit A"/>
    <property type="match status" value="1"/>
</dbReference>
<dbReference type="EMBL" id="CAXITT010000760">
    <property type="protein sequence ID" value="CAL1546026.1"/>
    <property type="molecule type" value="Genomic_DNA"/>
</dbReference>
<accession>A0AAV2II81</accession>
<dbReference type="Proteomes" id="UP001497497">
    <property type="component" value="Unassembled WGS sequence"/>
</dbReference>
<evidence type="ECO:0000313" key="3">
    <source>
        <dbReference type="EMBL" id="CAL1546026.1"/>
    </source>
</evidence>
<dbReference type="SUPFAM" id="SSF56436">
    <property type="entry name" value="C-type lectin-like"/>
    <property type="match status" value="1"/>
</dbReference>
<dbReference type="InterPro" id="IPR001304">
    <property type="entry name" value="C-type_lectin-like"/>
</dbReference>
<comment type="caution">
    <text evidence="3">The sequence shown here is derived from an EMBL/GenBank/DDBJ whole genome shotgun (WGS) entry which is preliminary data.</text>
</comment>
<feature type="signal peptide" evidence="1">
    <location>
        <begin position="1"/>
        <end position="21"/>
    </location>
</feature>